<dbReference type="OrthoDB" id="9807853at2"/>
<dbReference type="PROSITE" id="PS51459">
    <property type="entry name" value="FIDO"/>
    <property type="match status" value="1"/>
</dbReference>
<evidence type="ECO:0000256" key="5">
    <source>
        <dbReference type="ARBA" id="ARBA00034531"/>
    </source>
</evidence>
<dbReference type="Proteomes" id="UP000001890">
    <property type="component" value="Plasmid plasmI"/>
</dbReference>
<proteinExistence type="predicted"/>
<dbReference type="EC" id="2.7.7.108" evidence="5"/>
<dbReference type="KEGG" id="xal:XALp_3176"/>
<dbReference type="Gene3D" id="1.10.3290.10">
    <property type="entry name" value="Fido-like domain"/>
    <property type="match status" value="1"/>
</dbReference>
<keyword evidence="2" id="KW-0548">Nucleotidyltransferase</keyword>
<evidence type="ECO:0000256" key="3">
    <source>
        <dbReference type="ARBA" id="ARBA00022741"/>
    </source>
</evidence>
<keyword evidence="4" id="KW-0067">ATP-binding</keyword>
<evidence type="ECO:0000256" key="6">
    <source>
        <dbReference type="ARBA" id="ARBA00047939"/>
    </source>
</evidence>
<accession>D6CKA6</accession>
<name>D6CKA6_XANAP</name>
<comment type="catalytic activity">
    <reaction evidence="7">
        <text>L-tyrosyl-[protein] + ATP = O-(5'-adenylyl)-L-tyrosyl-[protein] + diphosphate</text>
        <dbReference type="Rhea" id="RHEA:54288"/>
        <dbReference type="Rhea" id="RHEA-COMP:10136"/>
        <dbReference type="Rhea" id="RHEA-COMP:13846"/>
        <dbReference type="ChEBI" id="CHEBI:30616"/>
        <dbReference type="ChEBI" id="CHEBI:33019"/>
        <dbReference type="ChEBI" id="CHEBI:46858"/>
        <dbReference type="ChEBI" id="CHEBI:83624"/>
        <dbReference type="EC" id="2.7.7.108"/>
    </reaction>
</comment>
<keyword evidence="9" id="KW-0614">Plasmid</keyword>
<sequence length="332" mass="37767">MSKPINDSYLDPETGVLKNRAGITDQTTLKQHEAMWASAGSFRWTSKPEANSYDLEHLKKIHARLYGEIYEWAGNVRTTDKDKKGILHTSPPQIEAVSKVLFAQLQAEKKALEKAGPEAFAKRAGYYMGELTKLEPFREGSTRTHQVFMSQMARDAGYNIEWQKIDHAQVAYAQIEAMRGNHKPFVVMFEDHLKERSIEARMKDGRLDKDVIAIRVIQKNRDSLDLMERSYPESAHQKHADISTARVMLNSLEYAVRNKNPEVALSRDPSAPSKTKDFQAVPAHVSYKNPLVMVKQSIHAVECAGTTVHHELSQQWQSKHTHELEVGYENSL</sequence>
<dbReference type="GO" id="GO:0051302">
    <property type="term" value="P:regulation of cell division"/>
    <property type="evidence" value="ECO:0007669"/>
    <property type="project" value="TreeGrafter"/>
</dbReference>
<dbReference type="PANTHER" id="PTHR39560">
    <property type="entry name" value="PROTEIN ADENYLYLTRANSFERASE FIC-RELATED"/>
    <property type="match status" value="1"/>
</dbReference>
<dbReference type="EMBL" id="FP340279">
    <property type="protein sequence ID" value="CAZ15895.1"/>
    <property type="molecule type" value="Genomic_DNA"/>
</dbReference>
<dbReference type="SUPFAM" id="SSF140931">
    <property type="entry name" value="Fic-like"/>
    <property type="match status" value="1"/>
</dbReference>
<evidence type="ECO:0000259" key="8">
    <source>
        <dbReference type="PROSITE" id="PS51459"/>
    </source>
</evidence>
<evidence type="ECO:0000313" key="9">
    <source>
        <dbReference type="EMBL" id="CAZ15895.1"/>
    </source>
</evidence>
<dbReference type="GO" id="GO:0070733">
    <property type="term" value="F:AMPylase activity"/>
    <property type="evidence" value="ECO:0007669"/>
    <property type="project" value="UniProtKB-EC"/>
</dbReference>
<dbReference type="PANTHER" id="PTHR39560:SF1">
    <property type="entry name" value="PROTEIN ADENYLYLTRANSFERASE FIC-RELATED"/>
    <property type="match status" value="1"/>
</dbReference>
<geneLocation type="plasmid" evidence="9 10">
    <name>plasmI</name>
</geneLocation>
<evidence type="ECO:0000256" key="2">
    <source>
        <dbReference type="ARBA" id="ARBA00022695"/>
    </source>
</evidence>
<comment type="catalytic activity">
    <reaction evidence="6">
        <text>L-threonyl-[protein] + ATP = 3-O-(5'-adenylyl)-L-threonyl-[protein] + diphosphate</text>
        <dbReference type="Rhea" id="RHEA:54292"/>
        <dbReference type="Rhea" id="RHEA-COMP:11060"/>
        <dbReference type="Rhea" id="RHEA-COMP:13847"/>
        <dbReference type="ChEBI" id="CHEBI:30013"/>
        <dbReference type="ChEBI" id="CHEBI:30616"/>
        <dbReference type="ChEBI" id="CHEBI:33019"/>
        <dbReference type="ChEBI" id="CHEBI:138113"/>
        <dbReference type="EC" id="2.7.7.108"/>
    </reaction>
</comment>
<feature type="domain" description="Fido" evidence="8">
    <location>
        <begin position="53"/>
        <end position="191"/>
    </location>
</feature>
<evidence type="ECO:0000313" key="10">
    <source>
        <dbReference type="Proteomes" id="UP000001890"/>
    </source>
</evidence>
<evidence type="ECO:0000256" key="7">
    <source>
        <dbReference type="ARBA" id="ARBA00048696"/>
    </source>
</evidence>
<dbReference type="AlphaFoldDB" id="D6CKA6"/>
<dbReference type="InterPro" id="IPR036597">
    <property type="entry name" value="Fido-like_dom_sf"/>
</dbReference>
<protein>
    <recommendedName>
        <fullName evidence="5">protein adenylyltransferase</fullName>
        <ecNumber evidence="5">2.7.7.108</ecNumber>
    </recommendedName>
</protein>
<organism evidence="10">
    <name type="scientific">Xanthomonas albilineans (strain GPE PC73 / CFBP 7063)</name>
    <dbReference type="NCBI Taxonomy" id="380358"/>
    <lineage>
        <taxon>Bacteria</taxon>
        <taxon>Pseudomonadati</taxon>
        <taxon>Pseudomonadota</taxon>
        <taxon>Gammaproteobacteria</taxon>
        <taxon>Lysobacterales</taxon>
        <taxon>Lysobacteraceae</taxon>
        <taxon>Xanthomonas</taxon>
    </lineage>
</organism>
<dbReference type="GO" id="GO:0005524">
    <property type="term" value="F:ATP binding"/>
    <property type="evidence" value="ECO:0007669"/>
    <property type="project" value="UniProtKB-KW"/>
</dbReference>
<gene>
    <name evidence="9" type="primary">fic</name>
    <name evidence="9" type="ordered locus">XALp_3176</name>
</gene>
<evidence type="ECO:0000256" key="4">
    <source>
        <dbReference type="ARBA" id="ARBA00022840"/>
    </source>
</evidence>
<keyword evidence="1" id="KW-0808">Transferase</keyword>
<keyword evidence="3" id="KW-0547">Nucleotide-binding</keyword>
<dbReference type="Pfam" id="PF02661">
    <property type="entry name" value="Fic"/>
    <property type="match status" value="1"/>
</dbReference>
<evidence type="ECO:0000256" key="1">
    <source>
        <dbReference type="ARBA" id="ARBA00022679"/>
    </source>
</evidence>
<reference evidence="10" key="1">
    <citation type="journal article" date="2009" name="BMC Genomics">
        <title>The complete genome sequence of Xanthomonas albilineans provides new insights into the reductive genome evolution of the xylem-limited Xanthomonadaceae.</title>
        <authorList>
            <person name="Pieretti I."/>
            <person name="Royer M."/>
            <person name="Barbe V."/>
            <person name="Carrere S."/>
            <person name="Koebnik R."/>
            <person name="Cociancich S."/>
            <person name="Couloux A."/>
            <person name="Darrasse A."/>
            <person name="Gouzy J."/>
            <person name="Jacques M.A."/>
            <person name="Lauber E."/>
            <person name="Manceau C."/>
            <person name="Mangenot S."/>
            <person name="Poussier S."/>
            <person name="Segurens B."/>
            <person name="Szurek B."/>
            <person name="Verdier V."/>
            <person name="Arlat M."/>
            <person name="Rott P."/>
        </authorList>
    </citation>
    <scope>NUCLEOTIDE SEQUENCE [LARGE SCALE GENOMIC DNA]</scope>
    <source>
        <strain evidence="10">GPE PC73 / CFBP 7063</strain>
        <plasmid evidence="10">Plasmid plasmI</plasmid>
    </source>
</reference>
<keyword evidence="10" id="KW-1185">Reference proteome</keyword>
<dbReference type="InterPro" id="IPR003812">
    <property type="entry name" value="Fido"/>
</dbReference>